<feature type="transmembrane region" description="Helical" evidence="9">
    <location>
        <begin position="87"/>
        <end position="104"/>
    </location>
</feature>
<dbReference type="EC" id="7.1.1.2" evidence="3"/>
<evidence type="ECO:0000256" key="9">
    <source>
        <dbReference type="SAM" id="Phobius"/>
    </source>
</evidence>
<feature type="domain" description="NADH:quinone oxidoreductase/Mrp antiporter transmembrane" evidence="10">
    <location>
        <begin position="104"/>
        <end position="381"/>
    </location>
</feature>
<feature type="transmembrane region" description="Helical" evidence="9">
    <location>
        <begin position="472"/>
        <end position="491"/>
    </location>
</feature>
<dbReference type="InterPro" id="IPR001750">
    <property type="entry name" value="ND/Mrp_TM"/>
</dbReference>
<dbReference type="AlphaFoldDB" id="A0A8B0JSW0"/>
<feature type="transmembrane region" description="Helical" evidence="9">
    <location>
        <begin position="209"/>
        <end position="230"/>
    </location>
</feature>
<keyword evidence="5 9" id="KW-1133">Transmembrane helix</keyword>
<feature type="transmembrane region" description="Helical" evidence="9">
    <location>
        <begin position="533"/>
        <end position="552"/>
    </location>
</feature>
<evidence type="ECO:0000256" key="5">
    <source>
        <dbReference type="ARBA" id="ARBA00022989"/>
    </source>
</evidence>
<feature type="transmembrane region" description="Helical" evidence="9">
    <location>
        <begin position="236"/>
        <end position="257"/>
    </location>
</feature>
<evidence type="ECO:0000256" key="6">
    <source>
        <dbReference type="ARBA" id="ARBA00023136"/>
    </source>
</evidence>
<feature type="transmembrane region" description="Helical" evidence="9">
    <location>
        <begin position="290"/>
        <end position="313"/>
    </location>
</feature>
<feature type="transmembrane region" description="Helical" evidence="9">
    <location>
        <begin position="444"/>
        <end position="465"/>
    </location>
</feature>
<dbReference type="GO" id="GO:0008137">
    <property type="term" value="F:NADH dehydrogenase (ubiquinone) activity"/>
    <property type="evidence" value="ECO:0007669"/>
    <property type="project" value="UniProtKB-EC"/>
</dbReference>
<feature type="transmembrane region" description="Helical" evidence="9">
    <location>
        <begin position="264"/>
        <end position="284"/>
    </location>
</feature>
<sequence length="553" mass="65142">MVKFLMLSLIFFLMGLVMFLLGLIFYYFDIIIMIEWEIFSFNSVLMNMLMFFDWMSLMFIGVVMLIFSSVMMYSIEYMMGELNLNRFIYLVLLFVYSMFLMVLSPSILSILIGWDGLGLISYCLIIFYQNINSYNSGMLTILCNRLGDISLILSMFYMFTFGSWNLILYNNLDYFCMVLLVICAITKSAQFPFSIWLPAAMAAPTPVSSLVHSSTLVTAGVYLMIRLMYFLNILELNFYLLMISSFTMFMSGVVANFEFDLKKIIALSTLSQLGLMMSILSLGYSDLSFFHLLVHAMFKSLLFLCAGVVIHLMMDNQDIRFYGGIFNKLPFTSSCMLISICSLCGFPFFSGFYSKDLIMEIMFMNYMNLFSLLLLIFSTILTVSYNFRLILYLYFKIYNLNCYMNFIENKYMSFSMIFLVLMSMIYGKMMIFMFFYSYEIILNVFMKLLVLFLCILGLSLGLFLYKFYLLNSILLFFFNSMFFMKFFYMNFNFISEFSSNFNLIFEKNFLENKFSLMVLKMNFMFMFYNYNNVGLTNLLKFVVMMILMMIIFF</sequence>
<evidence type="ECO:0000256" key="7">
    <source>
        <dbReference type="ARBA" id="ARBA00031027"/>
    </source>
</evidence>
<protein>
    <recommendedName>
        <fullName evidence="3">NADH:ubiquinone reductase (H(+)-translocating)</fullName>
        <ecNumber evidence="3">7.1.1.2</ecNumber>
    </recommendedName>
    <alternativeName>
        <fullName evidence="7">NADH dehydrogenase subunit 5</fullName>
    </alternativeName>
</protein>
<dbReference type="EMBL" id="MW376475">
    <property type="protein sequence ID" value="QTV22602.1"/>
    <property type="molecule type" value="Genomic_DNA"/>
</dbReference>
<keyword evidence="6 9" id="KW-0472">Membrane</keyword>
<keyword evidence="4 9" id="KW-0812">Transmembrane</keyword>
<evidence type="ECO:0000256" key="4">
    <source>
        <dbReference type="ARBA" id="ARBA00022692"/>
    </source>
</evidence>
<dbReference type="GO" id="GO:0003954">
    <property type="term" value="F:NADH dehydrogenase activity"/>
    <property type="evidence" value="ECO:0007669"/>
    <property type="project" value="TreeGrafter"/>
</dbReference>
<evidence type="ECO:0000256" key="1">
    <source>
        <dbReference type="ARBA" id="ARBA00003257"/>
    </source>
</evidence>
<dbReference type="GO" id="GO:0042773">
    <property type="term" value="P:ATP synthesis coupled electron transport"/>
    <property type="evidence" value="ECO:0007669"/>
    <property type="project" value="InterPro"/>
</dbReference>
<geneLocation type="mitochondrion" evidence="11"/>
<name>A0A8B0JSW0_9HYME</name>
<keyword evidence="11" id="KW-0496">Mitochondrion</keyword>
<feature type="transmembrane region" description="Helical" evidence="9">
    <location>
        <begin position="7"/>
        <end position="34"/>
    </location>
</feature>
<feature type="transmembrane region" description="Helical" evidence="9">
    <location>
        <begin position="369"/>
        <end position="395"/>
    </location>
</feature>
<dbReference type="CTD" id="4540"/>
<proteinExistence type="predicted"/>
<dbReference type="PRINTS" id="PR01434">
    <property type="entry name" value="NADHDHGNASE5"/>
</dbReference>
<dbReference type="GO" id="GO:0016020">
    <property type="term" value="C:membrane"/>
    <property type="evidence" value="ECO:0007669"/>
    <property type="project" value="UniProtKB-SubCell"/>
</dbReference>
<dbReference type="InterPro" id="IPR003945">
    <property type="entry name" value="NU5C-like"/>
</dbReference>
<dbReference type="GeneID" id="70590956"/>
<feature type="transmembrane region" description="Helical" evidence="9">
    <location>
        <begin position="54"/>
        <end position="75"/>
    </location>
</feature>
<evidence type="ECO:0000256" key="3">
    <source>
        <dbReference type="ARBA" id="ARBA00012944"/>
    </source>
</evidence>
<evidence type="ECO:0000256" key="2">
    <source>
        <dbReference type="ARBA" id="ARBA00004141"/>
    </source>
</evidence>
<comment type="subcellular location">
    <subcellularLocation>
        <location evidence="2">Membrane</location>
        <topology evidence="2">Multi-pass membrane protein</topology>
    </subcellularLocation>
</comment>
<dbReference type="PANTHER" id="PTHR42829:SF2">
    <property type="entry name" value="NADH-UBIQUINONE OXIDOREDUCTASE CHAIN 5"/>
    <property type="match status" value="1"/>
</dbReference>
<feature type="transmembrane region" description="Helical" evidence="9">
    <location>
        <begin position="174"/>
        <end position="197"/>
    </location>
</feature>
<evidence type="ECO:0000259" key="10">
    <source>
        <dbReference type="Pfam" id="PF00361"/>
    </source>
</evidence>
<dbReference type="GO" id="GO:0015990">
    <property type="term" value="P:electron transport coupled proton transport"/>
    <property type="evidence" value="ECO:0007669"/>
    <property type="project" value="TreeGrafter"/>
</dbReference>
<dbReference type="PANTHER" id="PTHR42829">
    <property type="entry name" value="NADH-UBIQUINONE OXIDOREDUCTASE CHAIN 5"/>
    <property type="match status" value="1"/>
</dbReference>
<gene>
    <name evidence="11" type="primary">ND5</name>
</gene>
<accession>A0A8B0JSW0</accession>
<evidence type="ECO:0000256" key="8">
    <source>
        <dbReference type="ARBA" id="ARBA00049551"/>
    </source>
</evidence>
<dbReference type="RefSeq" id="YP_010250537.1">
    <property type="nucleotide sequence ID" value="NC_060357.1"/>
</dbReference>
<feature type="transmembrane region" description="Helical" evidence="9">
    <location>
        <begin position="325"/>
        <end position="349"/>
    </location>
</feature>
<comment type="catalytic activity">
    <reaction evidence="8">
        <text>a ubiquinone + NADH + 5 H(+)(in) = a ubiquinol + NAD(+) + 4 H(+)(out)</text>
        <dbReference type="Rhea" id="RHEA:29091"/>
        <dbReference type="Rhea" id="RHEA-COMP:9565"/>
        <dbReference type="Rhea" id="RHEA-COMP:9566"/>
        <dbReference type="ChEBI" id="CHEBI:15378"/>
        <dbReference type="ChEBI" id="CHEBI:16389"/>
        <dbReference type="ChEBI" id="CHEBI:17976"/>
        <dbReference type="ChEBI" id="CHEBI:57540"/>
        <dbReference type="ChEBI" id="CHEBI:57945"/>
        <dbReference type="EC" id="7.1.1.2"/>
    </reaction>
</comment>
<evidence type="ECO:0000313" key="11">
    <source>
        <dbReference type="EMBL" id="QTV22602.1"/>
    </source>
</evidence>
<reference evidence="11" key="1">
    <citation type="submission" date="2020-12" db="EMBL/GenBank/DDBJ databases">
        <authorList>
            <person name="Li X.-L."/>
        </authorList>
    </citation>
    <scope>NUCLEOTIDE SEQUENCE</scope>
</reference>
<feature type="transmembrane region" description="Helical" evidence="9">
    <location>
        <begin position="416"/>
        <end position="438"/>
    </location>
</feature>
<organism evidence="11">
    <name type="scientific">Cerceris bucculata</name>
    <dbReference type="NCBI Taxonomy" id="2818497"/>
    <lineage>
        <taxon>Eukaryota</taxon>
        <taxon>Metazoa</taxon>
        <taxon>Ecdysozoa</taxon>
        <taxon>Arthropoda</taxon>
        <taxon>Hexapoda</taxon>
        <taxon>Insecta</taxon>
        <taxon>Pterygota</taxon>
        <taxon>Neoptera</taxon>
        <taxon>Endopterygota</taxon>
        <taxon>Hymenoptera</taxon>
        <taxon>Apocrita</taxon>
        <taxon>Aculeata</taxon>
        <taxon>Apoidea</taxon>
        <taxon>Crabronidae</taxon>
        <taxon>Philanthinae</taxon>
        <taxon>Cercerini</taxon>
        <taxon>Cerceris</taxon>
    </lineage>
</organism>
<feature type="transmembrane region" description="Helical" evidence="9">
    <location>
        <begin position="149"/>
        <end position="168"/>
    </location>
</feature>
<dbReference type="Pfam" id="PF00361">
    <property type="entry name" value="Proton_antipo_M"/>
    <property type="match status" value="1"/>
</dbReference>
<comment type="function">
    <text evidence="1">Core subunit of the mitochondrial membrane respiratory chain NADH dehydrogenase (Complex I) that is believed to belong to the minimal assembly required for catalysis. Complex I functions in the transfer of electrons from NADH to the respiratory chain. The immediate electron acceptor for the enzyme is believed to be ubiquinone.</text>
</comment>